<reference evidence="2" key="1">
    <citation type="journal article" date="2012" name="J. Bacteriol.">
        <title>Genome Sequence of Micromonospora lupini Lupac 08, Isolated from Root Nodules of Lupinus angustifolius.</title>
        <authorList>
            <person name="Alonso-Vega P."/>
            <person name="Normand P."/>
            <person name="Bacigalupe R."/>
            <person name="Pujic P."/>
            <person name="Lajus A."/>
            <person name="Vallenet D."/>
            <person name="Carro L."/>
            <person name="Coll P."/>
            <person name="Trujillo M.E."/>
        </authorList>
    </citation>
    <scope>NUCLEOTIDE SEQUENCE [LARGE SCALE GENOMIC DNA]</scope>
    <source>
        <strain evidence="2">Lupac 08</strain>
    </source>
</reference>
<dbReference type="RefSeq" id="WP_007457299.1">
    <property type="nucleotide sequence ID" value="NZ_HF570108.1"/>
</dbReference>
<dbReference type="EMBL" id="CAIE01000017">
    <property type="protein sequence ID" value="CCH16976.1"/>
    <property type="molecule type" value="Genomic_DNA"/>
</dbReference>
<dbReference type="STRING" id="1150864.MILUP08_41894"/>
<gene>
    <name evidence="1" type="ORF">MILUP08_41894</name>
</gene>
<accession>I0KZH9</accession>
<evidence type="ECO:0000313" key="2">
    <source>
        <dbReference type="Proteomes" id="UP000003448"/>
    </source>
</evidence>
<evidence type="ECO:0000313" key="1">
    <source>
        <dbReference type="EMBL" id="CCH16976.1"/>
    </source>
</evidence>
<organism evidence="1 2">
    <name type="scientific">Micromonospora lupini str. Lupac 08</name>
    <dbReference type="NCBI Taxonomy" id="1150864"/>
    <lineage>
        <taxon>Bacteria</taxon>
        <taxon>Bacillati</taxon>
        <taxon>Actinomycetota</taxon>
        <taxon>Actinomycetes</taxon>
        <taxon>Micromonosporales</taxon>
        <taxon>Micromonosporaceae</taxon>
        <taxon>Micromonospora</taxon>
    </lineage>
</organism>
<proteinExistence type="predicted"/>
<sequence length="111" mass="11610">MGDQRQLGPTPATVARKTGVIGLAADLTGAGEAPDGCFLATVDLADLHRIGSMKAEVCGVAWPWRAVDLCDRIESAPESIVVLAAAAASEVIFGRRLGGHQPRHRVRRAVG</sequence>
<protein>
    <submittedName>
        <fullName evidence="1">Uncharacterized protein</fullName>
    </submittedName>
</protein>
<dbReference type="AlphaFoldDB" id="I0KZH9"/>
<dbReference type="Proteomes" id="UP000003448">
    <property type="component" value="Unassembled WGS sequence"/>
</dbReference>
<keyword evidence="2" id="KW-1185">Reference proteome</keyword>
<comment type="caution">
    <text evidence="1">The sequence shown here is derived from an EMBL/GenBank/DDBJ whole genome shotgun (WGS) entry which is preliminary data.</text>
</comment>
<name>I0KZH9_9ACTN</name>